<evidence type="ECO:0000313" key="2">
    <source>
        <dbReference type="EMBL" id="KAJ8710140.1"/>
    </source>
</evidence>
<evidence type="ECO:0000256" key="1">
    <source>
        <dbReference type="SAM" id="SignalP"/>
    </source>
</evidence>
<protein>
    <submittedName>
        <fullName evidence="2">Uncharacterized protein</fullName>
    </submittedName>
</protein>
<dbReference type="EMBL" id="JARGEI010000023">
    <property type="protein sequence ID" value="KAJ8710140.1"/>
    <property type="molecule type" value="Genomic_DNA"/>
</dbReference>
<accession>A0AAD7YCF2</accession>
<keyword evidence="1" id="KW-0732">Signal</keyword>
<proteinExistence type="predicted"/>
<keyword evidence="3" id="KW-1185">Reference proteome</keyword>
<feature type="signal peptide" evidence="1">
    <location>
        <begin position="1"/>
        <end position="22"/>
    </location>
</feature>
<evidence type="ECO:0000313" key="3">
    <source>
        <dbReference type="Proteomes" id="UP001231518"/>
    </source>
</evidence>
<reference evidence="2" key="1">
    <citation type="submission" date="2023-03" db="EMBL/GenBank/DDBJ databases">
        <title>Chromosome-level genomes of two armyworms, Mythimna separata and Mythimna loreyi, provide insights into the biosynthesis and reception of sex pheromones.</title>
        <authorList>
            <person name="Zhao H."/>
        </authorList>
    </citation>
    <scope>NUCLEOTIDE SEQUENCE</scope>
    <source>
        <strain evidence="2">BeijingLab</strain>
        <tissue evidence="2">Pupa</tissue>
    </source>
</reference>
<comment type="caution">
    <text evidence="2">The sequence shown here is derived from an EMBL/GenBank/DDBJ whole genome shotgun (WGS) entry which is preliminary data.</text>
</comment>
<feature type="chain" id="PRO_5042203952" evidence="1">
    <location>
        <begin position="23"/>
        <end position="104"/>
    </location>
</feature>
<sequence length="104" mass="11571">MNAGLFLLAVLIALVACNDAAGVPDPITGANMQQGYYWPGDILLHSGYYRRNNIYDTIQYEDVIYRGRDEVRITYFEVVEQGETQRAMPTLRAGGLATAMPPLD</sequence>
<gene>
    <name evidence="2" type="ORF">PYW07_009506</name>
</gene>
<organism evidence="2 3">
    <name type="scientific">Mythimna separata</name>
    <name type="common">Oriental armyworm</name>
    <name type="synonym">Pseudaletia separata</name>
    <dbReference type="NCBI Taxonomy" id="271217"/>
    <lineage>
        <taxon>Eukaryota</taxon>
        <taxon>Metazoa</taxon>
        <taxon>Ecdysozoa</taxon>
        <taxon>Arthropoda</taxon>
        <taxon>Hexapoda</taxon>
        <taxon>Insecta</taxon>
        <taxon>Pterygota</taxon>
        <taxon>Neoptera</taxon>
        <taxon>Endopterygota</taxon>
        <taxon>Lepidoptera</taxon>
        <taxon>Glossata</taxon>
        <taxon>Ditrysia</taxon>
        <taxon>Noctuoidea</taxon>
        <taxon>Noctuidae</taxon>
        <taxon>Noctuinae</taxon>
        <taxon>Hadenini</taxon>
        <taxon>Mythimna</taxon>
    </lineage>
</organism>
<dbReference type="AlphaFoldDB" id="A0AAD7YCF2"/>
<name>A0AAD7YCF2_MYTSE</name>
<dbReference type="Proteomes" id="UP001231518">
    <property type="component" value="Chromosome 23"/>
</dbReference>